<dbReference type="Proteomes" id="UP000006671">
    <property type="component" value="Unassembled WGS sequence"/>
</dbReference>
<feature type="domain" description="BTB" evidence="2">
    <location>
        <begin position="26"/>
        <end position="104"/>
    </location>
</feature>
<evidence type="ECO:0000313" key="4">
    <source>
        <dbReference type="Proteomes" id="UP000006671"/>
    </source>
</evidence>
<dbReference type="OrthoDB" id="10437082at2759"/>
<dbReference type="KEGG" id="ngr:NAEGRDRAFT_66263"/>
<name>D2VBM0_NAEGR</name>
<dbReference type="InParanoid" id="D2VBM0"/>
<keyword evidence="4" id="KW-1185">Reference proteome</keyword>
<dbReference type="Pfam" id="PF00651">
    <property type="entry name" value="BTB"/>
    <property type="match status" value="1"/>
</dbReference>
<evidence type="ECO:0000256" key="1">
    <source>
        <dbReference type="SAM" id="MobiDB-lite"/>
    </source>
</evidence>
<evidence type="ECO:0000313" key="3">
    <source>
        <dbReference type="EMBL" id="EFC45932.1"/>
    </source>
</evidence>
<dbReference type="GeneID" id="8851614"/>
<dbReference type="PROSITE" id="PS50097">
    <property type="entry name" value="BTB"/>
    <property type="match status" value="1"/>
</dbReference>
<reference evidence="3 4" key="1">
    <citation type="journal article" date="2010" name="Cell">
        <title>The genome of Naegleria gruberi illuminates early eukaryotic versatility.</title>
        <authorList>
            <person name="Fritz-Laylin L.K."/>
            <person name="Prochnik S.E."/>
            <person name="Ginger M.L."/>
            <person name="Dacks J.B."/>
            <person name="Carpenter M.L."/>
            <person name="Field M.C."/>
            <person name="Kuo A."/>
            <person name="Paredez A."/>
            <person name="Chapman J."/>
            <person name="Pham J."/>
            <person name="Shu S."/>
            <person name="Neupane R."/>
            <person name="Cipriano M."/>
            <person name="Mancuso J."/>
            <person name="Tu H."/>
            <person name="Salamov A."/>
            <person name="Lindquist E."/>
            <person name="Shapiro H."/>
            <person name="Lucas S."/>
            <person name="Grigoriev I.V."/>
            <person name="Cande W.Z."/>
            <person name="Fulton C."/>
            <person name="Rokhsar D.S."/>
            <person name="Dawson S.C."/>
        </authorList>
    </citation>
    <scope>NUCLEOTIDE SEQUENCE [LARGE SCALE GENOMIC DNA]</scope>
    <source>
        <strain evidence="3 4">NEG-M</strain>
    </source>
</reference>
<dbReference type="InterPro" id="IPR011333">
    <property type="entry name" value="SKP1/BTB/POZ_sf"/>
</dbReference>
<protein>
    <submittedName>
        <fullName evidence="3">Predicted protein</fullName>
    </submittedName>
</protein>
<dbReference type="InterPro" id="IPR000210">
    <property type="entry name" value="BTB/POZ_dom"/>
</dbReference>
<feature type="compositionally biased region" description="Polar residues" evidence="1">
    <location>
        <begin position="384"/>
        <end position="399"/>
    </location>
</feature>
<feature type="region of interest" description="Disordered" evidence="1">
    <location>
        <begin position="309"/>
        <end position="405"/>
    </location>
</feature>
<proteinExistence type="predicted"/>
<sequence length="405" mass="46112">MSNNLISVPCFDCTFSECFNNAESFPDVIFETLEGKIYAHKFMLYQNRYFKNLFDVHEKVLTPRGSSSGTVSNSSILTIPIQEPLKIFKSLIEYFYSGVVNCQVNDLSEFIMMAYRFKIINLITVLKKILMGEAATQIIAKTKFEKTEILNLPENTKMTMENALSLFGEVCGNSVLETTVFKTEITLAKRVILKSVCFSLLFSSNTTIEKMLKFSVNSMNELLLLIAEHLDLIKAVQKYLVDVSIINTPLNMKEIIKFTLKWMCYMKSDRLISISDLYETLNAIEKSIQQPKEVAEFIKSIEVMRNMASKNQNKHQHANSDTSDHQNATENDDSNNRKRVGSTLVKLKSMYSSPSQKNSKDEESGGGLLTTSGIQIVREEEPAQEQSSLRRMKRTSTFIQPKVNY</sequence>
<dbReference type="RefSeq" id="XP_002678676.1">
    <property type="nucleotide sequence ID" value="XM_002678630.1"/>
</dbReference>
<dbReference type="EMBL" id="GG738861">
    <property type="protein sequence ID" value="EFC45932.1"/>
    <property type="molecule type" value="Genomic_DNA"/>
</dbReference>
<dbReference type="VEuPathDB" id="AmoebaDB:NAEGRDRAFT_66263"/>
<accession>D2VBM0</accession>
<dbReference type="Gene3D" id="3.30.710.10">
    <property type="entry name" value="Potassium Channel Kv1.1, Chain A"/>
    <property type="match status" value="1"/>
</dbReference>
<dbReference type="OMA" id="IMMAYRF"/>
<feature type="compositionally biased region" description="Polar residues" evidence="1">
    <location>
        <begin position="319"/>
        <end position="329"/>
    </location>
</feature>
<gene>
    <name evidence="3" type="ORF">NAEGRDRAFT_66263</name>
</gene>
<organism evidence="4">
    <name type="scientific">Naegleria gruberi</name>
    <name type="common">Amoeba</name>
    <dbReference type="NCBI Taxonomy" id="5762"/>
    <lineage>
        <taxon>Eukaryota</taxon>
        <taxon>Discoba</taxon>
        <taxon>Heterolobosea</taxon>
        <taxon>Tetramitia</taxon>
        <taxon>Eutetramitia</taxon>
        <taxon>Vahlkampfiidae</taxon>
        <taxon>Naegleria</taxon>
    </lineage>
</organism>
<dbReference type="SMART" id="SM00225">
    <property type="entry name" value="BTB"/>
    <property type="match status" value="1"/>
</dbReference>
<dbReference type="AlphaFoldDB" id="D2VBM0"/>
<dbReference type="CDD" id="cd18186">
    <property type="entry name" value="BTB_POZ_ZBTB_KLHL-like"/>
    <property type="match status" value="1"/>
</dbReference>
<dbReference type="SUPFAM" id="SSF54695">
    <property type="entry name" value="POZ domain"/>
    <property type="match status" value="1"/>
</dbReference>
<evidence type="ECO:0000259" key="2">
    <source>
        <dbReference type="PROSITE" id="PS50097"/>
    </source>
</evidence>